<keyword evidence="2" id="KW-1185">Reference proteome</keyword>
<dbReference type="EMBL" id="JBHHMI010000007">
    <property type="protein sequence ID" value="MFB5267162.1"/>
    <property type="molecule type" value="Genomic_DNA"/>
</dbReference>
<organism evidence="1 2">
    <name type="scientific">Paenibacillus enshidis</name>
    <dbReference type="NCBI Taxonomy" id="1458439"/>
    <lineage>
        <taxon>Bacteria</taxon>
        <taxon>Bacillati</taxon>
        <taxon>Bacillota</taxon>
        <taxon>Bacilli</taxon>
        <taxon>Bacillales</taxon>
        <taxon>Paenibacillaceae</taxon>
        <taxon>Paenibacillus</taxon>
    </lineage>
</organism>
<dbReference type="Proteomes" id="UP001580346">
    <property type="component" value="Unassembled WGS sequence"/>
</dbReference>
<evidence type="ECO:0000313" key="1">
    <source>
        <dbReference type="EMBL" id="MFB5267162.1"/>
    </source>
</evidence>
<evidence type="ECO:0000313" key="2">
    <source>
        <dbReference type="Proteomes" id="UP001580346"/>
    </source>
</evidence>
<dbReference type="RefSeq" id="WP_375355283.1">
    <property type="nucleotide sequence ID" value="NZ_JBHHMI010000007.1"/>
</dbReference>
<name>A0ABV5AT27_9BACL</name>
<comment type="caution">
    <text evidence="1">The sequence shown here is derived from an EMBL/GenBank/DDBJ whole genome shotgun (WGS) entry which is preliminary data.</text>
</comment>
<reference evidence="1 2" key="1">
    <citation type="submission" date="2024-09" db="EMBL/GenBank/DDBJ databases">
        <title>Paenibacillus zeirhizospherea sp. nov., isolated from surface of the maize (Zea mays) roots in a horticulture field, Hungary.</title>
        <authorList>
            <person name="Marton D."/>
            <person name="Farkas M."/>
            <person name="Bedics A."/>
            <person name="Toth E."/>
            <person name="Tancsics A."/>
            <person name="Boka K."/>
            <person name="Maroti G."/>
            <person name="Kriszt B."/>
            <person name="Cserhati M."/>
        </authorList>
    </citation>
    <scope>NUCLEOTIDE SEQUENCE [LARGE SCALE GENOMIC DNA]</scope>
    <source>
        <strain evidence="1 2">KCTC 33519</strain>
    </source>
</reference>
<proteinExistence type="predicted"/>
<accession>A0ABV5AT27</accession>
<dbReference type="InterPro" id="IPR009910">
    <property type="entry name" value="DUF1450"/>
</dbReference>
<gene>
    <name evidence="1" type="ORF">ACE41H_10250</name>
</gene>
<sequence length="83" mass="9299">MMRPIIEFCSSNTSTEDVMPRLEENPEYDVVEYGCLNNCGQCYAQPYAMVNGEIVAADSPEALYEAIIAKIKEAEAWESLDID</sequence>
<dbReference type="Pfam" id="PF07293">
    <property type="entry name" value="DUF1450"/>
    <property type="match status" value="1"/>
</dbReference>
<protein>
    <submittedName>
        <fullName evidence="1">YuzB family protein</fullName>
    </submittedName>
</protein>